<feature type="compositionally biased region" description="Basic and acidic residues" evidence="1">
    <location>
        <begin position="20"/>
        <end position="30"/>
    </location>
</feature>
<organism evidence="2 3">
    <name type="scientific">Aestuariirhabdus litorea</name>
    <dbReference type="NCBI Taxonomy" id="2528527"/>
    <lineage>
        <taxon>Bacteria</taxon>
        <taxon>Pseudomonadati</taxon>
        <taxon>Pseudomonadota</taxon>
        <taxon>Gammaproteobacteria</taxon>
        <taxon>Oceanospirillales</taxon>
        <taxon>Aestuariirhabdaceae</taxon>
        <taxon>Aestuariirhabdus</taxon>
    </lineage>
</organism>
<dbReference type="Proteomes" id="UP000280792">
    <property type="component" value="Unassembled WGS sequence"/>
</dbReference>
<keyword evidence="3" id="KW-1185">Reference proteome</keyword>
<evidence type="ECO:0000256" key="1">
    <source>
        <dbReference type="SAM" id="MobiDB-lite"/>
    </source>
</evidence>
<gene>
    <name evidence="2" type="ORF">D0544_08215</name>
</gene>
<reference evidence="2 3" key="2">
    <citation type="submission" date="2018-12" db="EMBL/GenBank/DDBJ databases">
        <title>Simiduia agarivorans gen. nov., sp. nov., a marine, agarolytic bacterium isolated from shallow coastal water from Keelung, Taiwan.</title>
        <authorList>
            <person name="Shieh W.Y."/>
        </authorList>
    </citation>
    <scope>NUCLEOTIDE SEQUENCE [LARGE SCALE GENOMIC DNA]</scope>
    <source>
        <strain evidence="2 3">GTF-13</strain>
    </source>
</reference>
<accession>A0A3P3VUC5</accession>
<evidence type="ECO:0000313" key="3">
    <source>
        <dbReference type="Proteomes" id="UP000280792"/>
    </source>
</evidence>
<evidence type="ECO:0000313" key="2">
    <source>
        <dbReference type="EMBL" id="RRJ85049.1"/>
    </source>
</evidence>
<sequence length="114" mass="13282">MLKMSKYLYTTVYEQFTGEKPPEPKADPERKARRTHGHPYRMRHNMRLQEQEAKASHKASRIERHPANDNGPSIGEIADMEARRKPKNQAKITYKKNRSLHNHRSYSGEIAAQA</sequence>
<comment type="caution">
    <text evidence="2">The sequence shown here is derived from an EMBL/GenBank/DDBJ whole genome shotgun (WGS) entry which is preliminary data.</text>
</comment>
<feature type="compositionally biased region" description="Basic and acidic residues" evidence="1">
    <location>
        <begin position="47"/>
        <end position="67"/>
    </location>
</feature>
<feature type="region of interest" description="Disordered" evidence="1">
    <location>
        <begin position="13"/>
        <end position="114"/>
    </location>
</feature>
<feature type="compositionally biased region" description="Basic residues" evidence="1">
    <location>
        <begin position="31"/>
        <end position="46"/>
    </location>
</feature>
<feature type="compositionally biased region" description="Basic residues" evidence="1">
    <location>
        <begin position="84"/>
        <end position="104"/>
    </location>
</feature>
<dbReference type="AlphaFoldDB" id="A0A3P3VUC5"/>
<reference evidence="2 3" key="1">
    <citation type="submission" date="2018-08" db="EMBL/GenBank/DDBJ databases">
        <authorList>
            <person name="Khan S.A."/>
        </authorList>
    </citation>
    <scope>NUCLEOTIDE SEQUENCE [LARGE SCALE GENOMIC DNA]</scope>
    <source>
        <strain evidence="2 3">GTF-13</strain>
    </source>
</reference>
<protein>
    <submittedName>
        <fullName evidence="2">Uncharacterized protein</fullName>
    </submittedName>
</protein>
<proteinExistence type="predicted"/>
<dbReference type="EMBL" id="QWEZ01000001">
    <property type="protein sequence ID" value="RRJ85049.1"/>
    <property type="molecule type" value="Genomic_DNA"/>
</dbReference>
<name>A0A3P3VUC5_9GAMM</name>